<dbReference type="PROSITE" id="PS51192">
    <property type="entry name" value="HELICASE_ATP_BIND_1"/>
    <property type="match status" value="1"/>
</dbReference>
<evidence type="ECO:0000259" key="10">
    <source>
        <dbReference type="PROSITE" id="PS51192"/>
    </source>
</evidence>
<evidence type="ECO:0000313" key="13">
    <source>
        <dbReference type="EMBL" id="KAK9814593.1"/>
    </source>
</evidence>
<dbReference type="InterPro" id="IPR011545">
    <property type="entry name" value="DEAD/DEAH_box_helicase_dom"/>
</dbReference>
<dbReference type="InterPro" id="IPR027417">
    <property type="entry name" value="P-loop_NTPase"/>
</dbReference>
<feature type="short sequence motif" description="Q motif" evidence="6">
    <location>
        <begin position="83"/>
        <end position="111"/>
    </location>
</feature>
<dbReference type="PROSITE" id="PS00039">
    <property type="entry name" value="DEAD_ATP_HELICASE"/>
    <property type="match status" value="1"/>
</dbReference>
<feature type="compositionally biased region" description="Basic residues" evidence="9">
    <location>
        <begin position="1"/>
        <end position="19"/>
    </location>
</feature>
<feature type="region of interest" description="Disordered" evidence="9">
    <location>
        <begin position="691"/>
        <end position="717"/>
    </location>
</feature>
<feature type="region of interest" description="Disordered" evidence="9">
    <location>
        <begin position="725"/>
        <end position="744"/>
    </location>
</feature>
<dbReference type="Gene3D" id="3.40.50.300">
    <property type="entry name" value="P-loop containing nucleotide triphosphate hydrolases"/>
    <property type="match status" value="2"/>
</dbReference>
<keyword evidence="3 7" id="KW-0347">Helicase</keyword>
<keyword evidence="4 7" id="KW-0067">ATP-binding</keyword>
<comment type="domain">
    <text evidence="8">The Q motif is unique to and characteristic of the DEAD box family of RNA helicases and controls ATP binding and hydrolysis.</text>
</comment>
<dbReference type="EMBL" id="JALJOR010000007">
    <property type="protein sequence ID" value="KAK9814593.1"/>
    <property type="molecule type" value="Genomic_DNA"/>
</dbReference>
<feature type="domain" description="Helicase ATP-binding" evidence="10">
    <location>
        <begin position="114"/>
        <end position="288"/>
    </location>
</feature>
<organism evidence="13 14">
    <name type="scientific">[Myrmecia] bisecta</name>
    <dbReference type="NCBI Taxonomy" id="41462"/>
    <lineage>
        <taxon>Eukaryota</taxon>
        <taxon>Viridiplantae</taxon>
        <taxon>Chlorophyta</taxon>
        <taxon>core chlorophytes</taxon>
        <taxon>Trebouxiophyceae</taxon>
        <taxon>Trebouxiales</taxon>
        <taxon>Trebouxiaceae</taxon>
        <taxon>Myrmecia</taxon>
    </lineage>
</organism>
<dbReference type="SUPFAM" id="SSF52540">
    <property type="entry name" value="P-loop containing nucleoside triphosphate hydrolases"/>
    <property type="match status" value="2"/>
</dbReference>
<evidence type="ECO:0000259" key="11">
    <source>
        <dbReference type="PROSITE" id="PS51194"/>
    </source>
</evidence>
<dbReference type="Pfam" id="PF00271">
    <property type="entry name" value="Helicase_C"/>
    <property type="match status" value="1"/>
</dbReference>
<keyword evidence="2 7" id="KW-0378">Hydrolase</keyword>
<name>A0AAW1PXB9_9CHLO</name>
<feature type="region of interest" description="Disordered" evidence="9">
    <location>
        <begin position="1"/>
        <end position="22"/>
    </location>
</feature>
<feature type="compositionally biased region" description="Basic and acidic residues" evidence="9">
    <location>
        <begin position="691"/>
        <end position="706"/>
    </location>
</feature>
<evidence type="ECO:0000256" key="5">
    <source>
        <dbReference type="ARBA" id="ARBA00022884"/>
    </source>
</evidence>
<proteinExistence type="inferred from homology"/>
<dbReference type="Pfam" id="PF13959">
    <property type="entry name" value="CTE_SPB4"/>
    <property type="match status" value="1"/>
</dbReference>
<evidence type="ECO:0000256" key="8">
    <source>
        <dbReference type="RuleBase" id="RU365068"/>
    </source>
</evidence>
<dbReference type="SMART" id="SM01178">
    <property type="entry name" value="DUF4217"/>
    <property type="match status" value="1"/>
</dbReference>
<dbReference type="PANTHER" id="PTHR24031">
    <property type="entry name" value="RNA HELICASE"/>
    <property type="match status" value="1"/>
</dbReference>
<dbReference type="EC" id="3.6.4.13" evidence="8"/>
<dbReference type="Proteomes" id="UP001489004">
    <property type="component" value="Unassembled WGS sequence"/>
</dbReference>
<dbReference type="PROSITE" id="PS51194">
    <property type="entry name" value="HELICASE_CTER"/>
    <property type="match status" value="1"/>
</dbReference>
<evidence type="ECO:0000256" key="1">
    <source>
        <dbReference type="ARBA" id="ARBA00022741"/>
    </source>
</evidence>
<dbReference type="GO" id="GO:0003723">
    <property type="term" value="F:RNA binding"/>
    <property type="evidence" value="ECO:0007669"/>
    <property type="project" value="UniProtKB-UniRule"/>
</dbReference>
<keyword evidence="1 7" id="KW-0547">Nucleotide-binding</keyword>
<dbReference type="InterPro" id="IPR001650">
    <property type="entry name" value="Helicase_C-like"/>
</dbReference>
<dbReference type="Pfam" id="PF00270">
    <property type="entry name" value="DEAD"/>
    <property type="match status" value="1"/>
</dbReference>
<evidence type="ECO:0000256" key="7">
    <source>
        <dbReference type="RuleBase" id="RU000492"/>
    </source>
</evidence>
<keyword evidence="14" id="KW-1185">Reference proteome</keyword>
<dbReference type="CDD" id="cd18787">
    <property type="entry name" value="SF2_C_DEAD"/>
    <property type="match status" value="1"/>
</dbReference>
<evidence type="ECO:0000256" key="4">
    <source>
        <dbReference type="ARBA" id="ARBA00022840"/>
    </source>
</evidence>
<reference evidence="13 14" key="1">
    <citation type="journal article" date="2024" name="Nat. Commun.">
        <title>Phylogenomics reveals the evolutionary origins of lichenization in chlorophyte algae.</title>
        <authorList>
            <person name="Puginier C."/>
            <person name="Libourel C."/>
            <person name="Otte J."/>
            <person name="Skaloud P."/>
            <person name="Haon M."/>
            <person name="Grisel S."/>
            <person name="Petersen M."/>
            <person name="Berrin J.G."/>
            <person name="Delaux P.M."/>
            <person name="Dal Grande F."/>
            <person name="Keller J."/>
        </authorList>
    </citation>
    <scope>NUCLEOTIDE SEQUENCE [LARGE SCALE GENOMIC DNA]</scope>
    <source>
        <strain evidence="13 14">SAG 2043</strain>
    </source>
</reference>
<feature type="region of interest" description="Disordered" evidence="9">
    <location>
        <begin position="553"/>
        <end position="589"/>
    </location>
</feature>
<dbReference type="CDD" id="cd17941">
    <property type="entry name" value="DEADc_DDX10"/>
    <property type="match status" value="1"/>
</dbReference>
<feature type="domain" description="DEAD-box RNA helicase Q" evidence="12">
    <location>
        <begin position="83"/>
        <end position="111"/>
    </location>
</feature>
<sequence length="759" mass="81859">MAKQQAGKRKRPHFNKAVKRSQQEAAEIKALEAAIQAGTPPPGTFVVGSNSSTAPASEAAQSFSEVPLRAAQGTASLSYAAAKRFDELPISQYTKDGLKEADFVTLTAIQRAALPQALCGRDILGAAKTGSGKTLAFLIPALEKLYRLHWSRLDGLGALVISPTRELALQIFDELTKVGKRHDFSAGLLIGGKKVKEEQERVNGMTILICTPGRLLQHMDETPGFDCSKLEVLVLDEADRILDMGFSASVNAIIRNLPKHRQTMLFSATQTKSVKDLARLSLKDPEYIAVHAEAAAPTPLKLQQAYMVCELHEKVDVLWSFIKAHLKSKVIVFLSTCKQVKYMLEAFRKLRPGVPLRSLHGKMKQAKRMAAFYEFCEAKAGMVLFATDIAARGLDFPTVDWVVQADCPEDVPAYIHRVGRTARYVAGGKALLLLVPSEKDAMLSLLGAAHVPIKAIKMNPNKTQAVTPALQALLSKGNDLKELAQRALVSYLRSVFLQPNHEVFRVEALPAAEYALSLGLSSAPKLRFLKRAGKKMKEIHVGGNAHVLEAAGGQPAKAAAGSENKPAQDQADALPAEHAGGAGDSDDGNDLLVVKRRNVLDVEAAPADGELPAAKKPKKLRIKLGKPSGTRVVFDKEGTAKDPLAVLALEELDRDGHMLNAEGLYVGEHGTAADRFKQAKLAMKHRDVADRAAQREAKRAKRLEQKAKRRAREAGEVAEGAAPIAMLGGSGSEGESESGSYGGYGRCTCKGHQRPIAIA</sequence>
<gene>
    <name evidence="13" type="ORF">WJX72_008381</name>
</gene>
<dbReference type="PROSITE" id="PS51195">
    <property type="entry name" value="Q_MOTIF"/>
    <property type="match status" value="1"/>
</dbReference>
<protein>
    <recommendedName>
        <fullName evidence="8">ATP-dependent RNA helicase</fullName>
        <ecNumber evidence="8">3.6.4.13</ecNumber>
    </recommendedName>
</protein>
<evidence type="ECO:0000256" key="3">
    <source>
        <dbReference type="ARBA" id="ARBA00022806"/>
    </source>
</evidence>
<dbReference type="GO" id="GO:0005524">
    <property type="term" value="F:ATP binding"/>
    <property type="evidence" value="ECO:0007669"/>
    <property type="project" value="UniProtKB-UniRule"/>
</dbReference>
<dbReference type="SMART" id="SM00490">
    <property type="entry name" value="HELICc"/>
    <property type="match status" value="1"/>
</dbReference>
<comment type="catalytic activity">
    <reaction evidence="8">
        <text>ATP + H2O = ADP + phosphate + H(+)</text>
        <dbReference type="Rhea" id="RHEA:13065"/>
        <dbReference type="ChEBI" id="CHEBI:15377"/>
        <dbReference type="ChEBI" id="CHEBI:15378"/>
        <dbReference type="ChEBI" id="CHEBI:30616"/>
        <dbReference type="ChEBI" id="CHEBI:43474"/>
        <dbReference type="ChEBI" id="CHEBI:456216"/>
        <dbReference type="EC" id="3.6.4.13"/>
    </reaction>
</comment>
<evidence type="ECO:0000256" key="6">
    <source>
        <dbReference type="PROSITE-ProRule" id="PRU00552"/>
    </source>
</evidence>
<comment type="similarity">
    <text evidence="7">Belongs to the DEAD box helicase family.</text>
</comment>
<comment type="function">
    <text evidence="8">RNA helicase.</text>
</comment>
<dbReference type="InterPro" id="IPR000629">
    <property type="entry name" value="RNA-helicase_DEAD-box_CS"/>
</dbReference>
<feature type="domain" description="Helicase C-terminal" evidence="11">
    <location>
        <begin position="301"/>
        <end position="464"/>
    </location>
</feature>
<accession>A0AAW1PXB9</accession>
<dbReference type="SMART" id="SM00487">
    <property type="entry name" value="DEXDc"/>
    <property type="match status" value="1"/>
</dbReference>
<dbReference type="AlphaFoldDB" id="A0AAW1PXB9"/>
<evidence type="ECO:0000259" key="12">
    <source>
        <dbReference type="PROSITE" id="PS51195"/>
    </source>
</evidence>
<keyword evidence="5 8" id="KW-0694">RNA-binding</keyword>
<evidence type="ECO:0000256" key="2">
    <source>
        <dbReference type="ARBA" id="ARBA00022801"/>
    </source>
</evidence>
<dbReference type="InterPro" id="IPR014001">
    <property type="entry name" value="Helicase_ATP-bd"/>
</dbReference>
<evidence type="ECO:0000256" key="9">
    <source>
        <dbReference type="SAM" id="MobiDB-lite"/>
    </source>
</evidence>
<dbReference type="GO" id="GO:0003724">
    <property type="term" value="F:RNA helicase activity"/>
    <property type="evidence" value="ECO:0007669"/>
    <property type="project" value="UniProtKB-EC"/>
</dbReference>
<evidence type="ECO:0000313" key="14">
    <source>
        <dbReference type="Proteomes" id="UP001489004"/>
    </source>
</evidence>
<comment type="caution">
    <text evidence="13">The sequence shown here is derived from an EMBL/GenBank/DDBJ whole genome shotgun (WGS) entry which is preliminary data.</text>
</comment>
<dbReference type="GO" id="GO:0016787">
    <property type="term" value="F:hydrolase activity"/>
    <property type="evidence" value="ECO:0007669"/>
    <property type="project" value="UniProtKB-KW"/>
</dbReference>
<dbReference type="InterPro" id="IPR025313">
    <property type="entry name" value="SPB4-like_CTE"/>
</dbReference>
<dbReference type="InterPro" id="IPR014014">
    <property type="entry name" value="RNA_helicase_DEAD_Q_motif"/>
</dbReference>